<feature type="non-terminal residue" evidence="2">
    <location>
        <position position="1351"/>
    </location>
</feature>
<keyword evidence="3" id="KW-1185">Reference proteome</keyword>
<comment type="caution">
    <text evidence="2">The sequence shown here is derived from an EMBL/GenBank/DDBJ whole genome shotgun (WGS) entry which is preliminary data.</text>
</comment>
<feature type="compositionally biased region" description="Basic and acidic residues" evidence="1">
    <location>
        <begin position="1323"/>
        <end position="1345"/>
    </location>
</feature>
<dbReference type="EMBL" id="BRXU01000055">
    <property type="protein sequence ID" value="GLC61923.1"/>
    <property type="molecule type" value="Genomic_DNA"/>
</dbReference>
<dbReference type="InterPro" id="IPR052957">
    <property type="entry name" value="Auxin_embryo_med"/>
</dbReference>
<dbReference type="PANTHER" id="PTHR32387">
    <property type="entry name" value="WU:FJ29H11"/>
    <property type="match status" value="1"/>
</dbReference>
<feature type="region of interest" description="Disordered" evidence="1">
    <location>
        <begin position="586"/>
        <end position="610"/>
    </location>
</feature>
<sequence>MSLAMRSGGAADAGAVLSYISAVCALAAGGGDGGGDGGGEGGGVGGWGSAAAVRATARGAAAAALDGGPVVALVLPGAGSPAGSGPGSLLLVDPAATTRQFAEALTRLDGSSAVSALLGLTAGAGALAALPHQLLAAVAKQAAEQALTPPSTSGSSGSIGTTANSTSGGGGGGGAPSLATYLLDVALALPPPFLDCPALLQLLLPPALRRAAEEEAAPPQLQQAPQAPALDPAAAAVTAVSSPAAAAATAAAALPGAVRYRALAALWFLGRRAGIPSLSSHAEAALRSCLAGPAAAPVPPAAGGPPAQPASLPSATVSADGGGLPHPTAAAEGGEAAGGARIHDDDGDADHGDDDDGGDDIVLVVPQPRRRSRPGTRGGTEVTAPRADAAAAAAAGAAAPGSETAAKASEAAAAGKRAQPPPPPLSRPRVDTGATLLPAAGEPGAHQQQQQQPEEVALPPWRLRGRVSPEEGRRVIESIRQQEFGVGVSASSEVAAVLSAQARRLQRALSRLAADLYSSRVHLLLELMQNADDCCYPPELAACGEEPRVALRVGAGGLAVATNEVGFTEADVRALCDVGASSKAAAKQQQQQQQQRGKQQDGAEERAQTGEKGIGFKSVFAISDAPAIYSNGFAFGFDARDPTGLGYVLPQPLDPASDPTVTTAAPTASPTAATTTSTAAVTAALSGLAAGSAPARGGGDVADATAGSPPPPPLPPPTGWGTVIQLPAASRLLPPPPPRAAHAAPAQTESPQQQQLQQQRPNQGERLGVDGVASSGGEGAPAGSGSGSWSSLAAGLVGQVRPGVLLFLRRVRQLEVVDELAGVRHLLRRRDREGGAVVEVTWRVEPLQSLGGQIQIQIPIRETVHTWIVGAATLAPPLVTRGSAGTRPAATTVQVALPLPPRSSRSRGQRGPGTGGGGGGGAADGSAARCAGGGGVGGSAGSCWDDDPGLGGCYVYATLPLRPSGLPFDLQADWLVPSSREDISGGEAWNQMLRDQVPAAFLSAIHLAMRLLPHMRRGAWLRYVPHNPSYNHHHHLLPPAGAPATRMGQQPGPGAVGGFGGGAWVAMPFLRPVVGAVAAALRATPCILSYTSDGGEGELLRPSQVVVGASRDLRRLLPASALSAATGLSYAATDGLAGPPVMKATETGGCGTSSEEEEVEVEEEEGFAAIAVESLPAPGVLSALGQQVFGARHAVAALQVMLQGQGQGQGPNKGQDQGQGQPPCPAPPSAEASAGGGAEWRWRVLASLEELLEEAEVQQVHGGGFGAASARSGPGTTGPASSLPGLLAALRGLPLVPLVGGRAAPAAEALMPPPTPTPLSEPLMDREGEGKGADGRTGSDGRCNDADSGTS</sequence>
<feature type="region of interest" description="Disordered" evidence="1">
    <location>
        <begin position="690"/>
        <end position="788"/>
    </location>
</feature>
<feature type="compositionally biased region" description="Low complexity" evidence="1">
    <location>
        <begin position="586"/>
        <end position="597"/>
    </location>
</feature>
<evidence type="ECO:0000256" key="1">
    <source>
        <dbReference type="SAM" id="MobiDB-lite"/>
    </source>
</evidence>
<feature type="region of interest" description="Disordered" evidence="1">
    <location>
        <begin position="1205"/>
        <end position="1237"/>
    </location>
</feature>
<feature type="compositionally biased region" description="Pro residues" evidence="1">
    <location>
        <begin position="298"/>
        <end position="308"/>
    </location>
</feature>
<dbReference type="PANTHER" id="PTHR32387:SF0">
    <property type="entry name" value="PROTEIN NO VEIN"/>
    <property type="match status" value="1"/>
</dbReference>
<feature type="region of interest" description="Disordered" evidence="1">
    <location>
        <begin position="1305"/>
        <end position="1351"/>
    </location>
</feature>
<feature type="compositionally biased region" description="Low complexity" evidence="1">
    <location>
        <begin position="147"/>
        <end position="166"/>
    </location>
</feature>
<evidence type="ECO:0000313" key="2">
    <source>
        <dbReference type="EMBL" id="GLC61923.1"/>
    </source>
</evidence>
<protein>
    <recommendedName>
        <fullName evidence="4">Protein NO VEIN C-terminal domain-containing protein</fullName>
    </recommendedName>
</protein>
<reference evidence="2 3" key="1">
    <citation type="journal article" date="2023" name="Commun. Biol.">
        <title>Reorganization of the ancestral sex-determining regions during the evolution of trioecy in Pleodorina starrii.</title>
        <authorList>
            <person name="Takahashi K."/>
            <person name="Suzuki S."/>
            <person name="Kawai-Toyooka H."/>
            <person name="Yamamoto K."/>
            <person name="Hamaji T."/>
            <person name="Ootsuki R."/>
            <person name="Yamaguchi H."/>
            <person name="Kawachi M."/>
            <person name="Higashiyama T."/>
            <person name="Nozaki H."/>
        </authorList>
    </citation>
    <scope>NUCLEOTIDE SEQUENCE [LARGE SCALE GENOMIC DNA]</scope>
    <source>
        <strain evidence="2 3">NIES-4479</strain>
    </source>
</reference>
<accession>A0A9W6C1A7</accession>
<dbReference type="InterPro" id="IPR036890">
    <property type="entry name" value="HATPase_C_sf"/>
</dbReference>
<evidence type="ECO:0008006" key="4">
    <source>
        <dbReference type="Google" id="ProtNLM"/>
    </source>
</evidence>
<feature type="compositionally biased region" description="Gly residues" evidence="1">
    <location>
        <begin position="910"/>
        <end position="923"/>
    </location>
</feature>
<dbReference type="Gene3D" id="3.30.565.10">
    <property type="entry name" value="Histidine kinase-like ATPase, C-terminal domain"/>
    <property type="match status" value="1"/>
</dbReference>
<feature type="compositionally biased region" description="Low complexity" evidence="1">
    <location>
        <begin position="384"/>
        <end position="418"/>
    </location>
</feature>
<evidence type="ECO:0000313" key="3">
    <source>
        <dbReference type="Proteomes" id="UP001165080"/>
    </source>
</evidence>
<feature type="compositionally biased region" description="Gly residues" evidence="1">
    <location>
        <begin position="774"/>
        <end position="786"/>
    </location>
</feature>
<feature type="compositionally biased region" description="Low complexity" evidence="1">
    <location>
        <begin position="740"/>
        <end position="762"/>
    </location>
</feature>
<feature type="region of interest" description="Disordered" evidence="1">
    <location>
        <begin position="892"/>
        <end position="925"/>
    </location>
</feature>
<feature type="region of interest" description="Disordered" evidence="1">
    <location>
        <begin position="147"/>
        <end position="171"/>
    </location>
</feature>
<dbReference type="Proteomes" id="UP001165080">
    <property type="component" value="Unassembled WGS sequence"/>
</dbReference>
<dbReference type="SUPFAM" id="SSF55874">
    <property type="entry name" value="ATPase domain of HSP90 chaperone/DNA topoisomerase II/histidine kinase"/>
    <property type="match status" value="1"/>
</dbReference>
<feature type="compositionally biased region" description="Acidic residues" evidence="1">
    <location>
        <begin position="345"/>
        <end position="359"/>
    </location>
</feature>
<feature type="region of interest" description="Disordered" evidence="1">
    <location>
        <begin position="298"/>
        <end position="459"/>
    </location>
</feature>
<gene>
    <name evidence="2" type="primary">PLESTB002945</name>
    <name evidence="2" type="ORF">PLESTB_001820000</name>
</gene>
<feature type="compositionally biased region" description="Low complexity" evidence="1">
    <location>
        <begin position="329"/>
        <end position="340"/>
    </location>
</feature>
<feature type="compositionally biased region" description="Pro residues" evidence="1">
    <location>
        <begin position="708"/>
        <end position="718"/>
    </location>
</feature>
<proteinExistence type="predicted"/>
<name>A0A9W6C1A7_9CHLO</name>
<feature type="compositionally biased region" description="Low complexity" evidence="1">
    <location>
        <begin position="1212"/>
        <end position="1221"/>
    </location>
</feature>
<organism evidence="2 3">
    <name type="scientific">Pleodorina starrii</name>
    <dbReference type="NCBI Taxonomy" id="330485"/>
    <lineage>
        <taxon>Eukaryota</taxon>
        <taxon>Viridiplantae</taxon>
        <taxon>Chlorophyta</taxon>
        <taxon>core chlorophytes</taxon>
        <taxon>Chlorophyceae</taxon>
        <taxon>CS clade</taxon>
        <taxon>Chlamydomonadales</taxon>
        <taxon>Volvocaceae</taxon>
        <taxon>Pleodorina</taxon>
    </lineage>
</organism>
<feature type="compositionally biased region" description="Basic and acidic residues" evidence="1">
    <location>
        <begin position="598"/>
        <end position="609"/>
    </location>
</feature>